<dbReference type="AlphaFoldDB" id="V9P4R5"/>
<keyword evidence="1" id="KW-0496">Mitochondrion</keyword>
<sequence>MVDSRRRQMPVLLNHPTPLTPITSVPFLDTYIPTWGPFGDRPAVAISDPYFLARPSQWSIDHPGNFAFWYGSHSRRWHRGPIAGKTVGWLSSVGEGLIHVPR</sequence>
<name>V9P4R5_SALMI</name>
<evidence type="ECO:0000313" key="1">
    <source>
        <dbReference type="EMBL" id="AGU16575.1"/>
    </source>
</evidence>
<protein>
    <submittedName>
        <fullName evidence="1">Uncharacterized protein</fullName>
    </submittedName>
</protein>
<proteinExistence type="predicted"/>
<organism evidence="1">
    <name type="scientific">Salvia miltiorrhiza</name>
    <name type="common">Chinese sage</name>
    <dbReference type="NCBI Taxonomy" id="226208"/>
    <lineage>
        <taxon>Eukaryota</taxon>
        <taxon>Viridiplantae</taxon>
        <taxon>Streptophyta</taxon>
        <taxon>Embryophyta</taxon>
        <taxon>Tracheophyta</taxon>
        <taxon>Spermatophyta</taxon>
        <taxon>Magnoliopsida</taxon>
        <taxon>eudicotyledons</taxon>
        <taxon>Gunneridae</taxon>
        <taxon>Pentapetalae</taxon>
        <taxon>asterids</taxon>
        <taxon>lamiids</taxon>
        <taxon>Lamiales</taxon>
        <taxon>Lamiaceae</taxon>
        <taxon>Nepetoideae</taxon>
        <taxon>Mentheae</taxon>
        <taxon>Salviinae</taxon>
        <taxon>Salvia</taxon>
        <taxon>Salvia incertae sedis</taxon>
    </lineage>
</organism>
<dbReference type="KEGG" id="smil:18126315"/>
<gene>
    <name evidence="1" type="primary">orf102</name>
    <name evidence="1" type="ORF">Salmi_Mp044</name>
</gene>
<dbReference type="RefSeq" id="YP_008992309.1">
    <property type="nucleotide sequence ID" value="NC_023209.1"/>
</dbReference>
<dbReference type="EMBL" id="KF177345">
    <property type="protein sequence ID" value="AGU16575.1"/>
    <property type="molecule type" value="Genomic_DNA"/>
</dbReference>
<dbReference type="GeneID" id="18126315"/>
<geneLocation type="mitochondrion" evidence="1"/>
<accession>V9P4R5</accession>
<reference evidence="1" key="1">
    <citation type="submission" date="2013-05" db="EMBL/GenBank/DDBJ databases">
        <title>The Mitochondrial Genome of the medicinal plant Salvia miltiorrhiza.</title>
        <authorList>
            <person name="Qian J."/>
        </authorList>
    </citation>
    <scope>NUCLEOTIDE SEQUENCE</scope>
</reference>